<accession>A0A9P6XL40</accession>
<reference evidence="2 3" key="1">
    <citation type="journal article" date="2020" name="Microb. Genom.">
        <title>Genetic diversity of clinical and environmental Mucorales isolates obtained from an investigation of mucormycosis cases among solid organ transplant recipients.</title>
        <authorList>
            <person name="Nguyen M.H."/>
            <person name="Kaul D."/>
            <person name="Muto C."/>
            <person name="Cheng S.J."/>
            <person name="Richter R.A."/>
            <person name="Bruno V.M."/>
            <person name="Liu G."/>
            <person name="Beyhan S."/>
            <person name="Sundermann A.J."/>
            <person name="Mounaud S."/>
            <person name="Pasculle A.W."/>
            <person name="Nierman W.C."/>
            <person name="Driscoll E."/>
            <person name="Cumbie R."/>
            <person name="Clancy C.J."/>
            <person name="Dupont C.L."/>
        </authorList>
    </citation>
    <scope>NUCLEOTIDE SEQUENCE [LARGE SCALE GENOMIC DNA]</scope>
    <source>
        <strain evidence="2 3">GL24</strain>
    </source>
</reference>
<keyword evidence="3" id="KW-1185">Reference proteome</keyword>
<dbReference type="Proteomes" id="UP000740926">
    <property type="component" value="Unassembled WGS sequence"/>
</dbReference>
<evidence type="ECO:0000256" key="1">
    <source>
        <dbReference type="SAM" id="MobiDB-lite"/>
    </source>
</evidence>
<sequence>MASERTGIAEQPQPLFAPKDRSGRRHVPKRIHVQRDATGDRVALHHLPAAAIQVEDLLRNSFKYRWS</sequence>
<gene>
    <name evidence="2" type="ORF">G6F50_018716</name>
</gene>
<dbReference type="AlphaFoldDB" id="A0A9P6XL40"/>
<evidence type="ECO:0000313" key="2">
    <source>
        <dbReference type="EMBL" id="KAG1521787.1"/>
    </source>
</evidence>
<name>A0A9P6XL40_9FUNG</name>
<proteinExistence type="predicted"/>
<dbReference type="EMBL" id="JAANIU010024633">
    <property type="protein sequence ID" value="KAG1521787.1"/>
    <property type="molecule type" value="Genomic_DNA"/>
</dbReference>
<organism evidence="2 3">
    <name type="scientific">Rhizopus delemar</name>
    <dbReference type="NCBI Taxonomy" id="936053"/>
    <lineage>
        <taxon>Eukaryota</taxon>
        <taxon>Fungi</taxon>
        <taxon>Fungi incertae sedis</taxon>
        <taxon>Mucoromycota</taxon>
        <taxon>Mucoromycotina</taxon>
        <taxon>Mucoromycetes</taxon>
        <taxon>Mucorales</taxon>
        <taxon>Mucorineae</taxon>
        <taxon>Rhizopodaceae</taxon>
        <taxon>Rhizopus</taxon>
    </lineage>
</organism>
<feature type="region of interest" description="Disordered" evidence="1">
    <location>
        <begin position="1"/>
        <end position="27"/>
    </location>
</feature>
<evidence type="ECO:0000313" key="3">
    <source>
        <dbReference type="Proteomes" id="UP000740926"/>
    </source>
</evidence>
<comment type="caution">
    <text evidence="2">The sequence shown here is derived from an EMBL/GenBank/DDBJ whole genome shotgun (WGS) entry which is preliminary data.</text>
</comment>
<protein>
    <submittedName>
        <fullName evidence="2">Uncharacterized protein</fullName>
    </submittedName>
</protein>